<feature type="compositionally biased region" description="Acidic residues" evidence="3">
    <location>
        <begin position="112"/>
        <end position="129"/>
    </location>
</feature>
<dbReference type="AlphaFoldDB" id="A0A6A6WZ50"/>
<proteinExistence type="predicted"/>
<dbReference type="GO" id="GO:0045944">
    <property type="term" value="P:positive regulation of transcription by RNA polymerase II"/>
    <property type="evidence" value="ECO:0007669"/>
    <property type="project" value="TreeGrafter"/>
</dbReference>
<dbReference type="Pfam" id="PF11951">
    <property type="entry name" value="Fungal_trans_2"/>
    <property type="match status" value="1"/>
</dbReference>
<dbReference type="PANTHER" id="PTHR37534">
    <property type="entry name" value="TRANSCRIPTIONAL ACTIVATOR PROTEIN UGA3"/>
    <property type="match status" value="1"/>
</dbReference>
<dbReference type="Gene3D" id="4.10.240.10">
    <property type="entry name" value="Zn(2)-C6 fungal-type DNA-binding domain"/>
    <property type="match status" value="1"/>
</dbReference>
<evidence type="ECO:0000259" key="4">
    <source>
        <dbReference type="PROSITE" id="PS50048"/>
    </source>
</evidence>
<dbReference type="Pfam" id="PF00172">
    <property type="entry name" value="Zn_clus"/>
    <property type="match status" value="1"/>
</dbReference>
<dbReference type="GO" id="GO:0008270">
    <property type="term" value="F:zinc ion binding"/>
    <property type="evidence" value="ECO:0007669"/>
    <property type="project" value="InterPro"/>
</dbReference>
<reference evidence="5" key="1">
    <citation type="journal article" date="2020" name="Stud. Mycol.">
        <title>101 Dothideomycetes genomes: a test case for predicting lifestyles and emergence of pathogens.</title>
        <authorList>
            <person name="Haridas S."/>
            <person name="Albert R."/>
            <person name="Binder M."/>
            <person name="Bloem J."/>
            <person name="Labutti K."/>
            <person name="Salamov A."/>
            <person name="Andreopoulos B."/>
            <person name="Baker S."/>
            <person name="Barry K."/>
            <person name="Bills G."/>
            <person name="Bluhm B."/>
            <person name="Cannon C."/>
            <person name="Castanera R."/>
            <person name="Culley D."/>
            <person name="Daum C."/>
            <person name="Ezra D."/>
            <person name="Gonzalez J."/>
            <person name="Henrissat B."/>
            <person name="Kuo A."/>
            <person name="Liang C."/>
            <person name="Lipzen A."/>
            <person name="Lutzoni F."/>
            <person name="Magnuson J."/>
            <person name="Mondo S."/>
            <person name="Nolan M."/>
            <person name="Ohm R."/>
            <person name="Pangilinan J."/>
            <person name="Park H.-J."/>
            <person name="Ramirez L."/>
            <person name="Alfaro M."/>
            <person name="Sun H."/>
            <person name="Tritt A."/>
            <person name="Yoshinaga Y."/>
            <person name="Zwiers L.-H."/>
            <person name="Turgeon B."/>
            <person name="Goodwin S."/>
            <person name="Spatafora J."/>
            <person name="Crous P."/>
            <person name="Grigoriev I."/>
        </authorList>
    </citation>
    <scope>NUCLEOTIDE SEQUENCE</scope>
    <source>
        <strain evidence="5">CBS 109.77</strain>
    </source>
</reference>
<evidence type="ECO:0000313" key="6">
    <source>
        <dbReference type="Proteomes" id="UP000799757"/>
    </source>
</evidence>
<dbReference type="SMART" id="SM00066">
    <property type="entry name" value="GAL4"/>
    <property type="match status" value="1"/>
</dbReference>
<comment type="subcellular location">
    <subcellularLocation>
        <location evidence="1">Nucleus</location>
    </subcellularLocation>
</comment>
<dbReference type="CDD" id="cd00067">
    <property type="entry name" value="GAL4"/>
    <property type="match status" value="1"/>
</dbReference>
<dbReference type="InterPro" id="IPR021858">
    <property type="entry name" value="Fun_TF"/>
</dbReference>
<feature type="domain" description="Zn(2)-C6 fungal-type" evidence="4">
    <location>
        <begin position="16"/>
        <end position="46"/>
    </location>
</feature>
<evidence type="ECO:0000256" key="1">
    <source>
        <dbReference type="ARBA" id="ARBA00004123"/>
    </source>
</evidence>
<dbReference type="GO" id="GO:0005634">
    <property type="term" value="C:nucleus"/>
    <property type="evidence" value="ECO:0007669"/>
    <property type="project" value="UniProtKB-SubCell"/>
</dbReference>
<keyword evidence="2" id="KW-0539">Nucleus</keyword>
<dbReference type="PROSITE" id="PS00463">
    <property type="entry name" value="ZN2_CY6_FUNGAL_1"/>
    <property type="match status" value="1"/>
</dbReference>
<sequence>MQRTQRANGDARRRTGCWPCKDMHVRCTEERPQCARCKRLGVQCEYGMRLLWQDDAAQRGICLGREGTWSKKGKPKAGKPKAETRASPPYFIKTTKEPIFLHTSYRHFGSQSEDDQDEEDGEVEEEEEEQQQHLYPIPTPALSPFGALPTSEAYLLDYFISGICPNCSLSPTHNPYLRYITPMTLVYPPLHNAVISIAATERQLLNDRRFDKQAWWYKSQALKGLQETIASGSISWPFIATVLMLCFGDIADGCNDSWRTHLRGGLTLINQISADCTESQMLRKFCLMYFVAHDIMGHTAGSSSLESISYTWLEDDSMEEIDPLMGCSRGLLDIINRISAISSNVERICSSRALTAEETQHMDQSRSQLELALRTLRQHVPSTTSNPNLALVAEAKRTTALLYLYDRFCSFSLSSSDPDPSEATSRHLQRLIDSLVSQLEPLPVTATLLWPLFVLANASPDNEQHRRFVLERLDNMLKTRNLGSVRLARRLVERKFRSWDLQIDESGTKDGLHLMREKKASSGSGRALRGKCISLA</sequence>
<dbReference type="OrthoDB" id="5130013at2759"/>
<dbReference type="SUPFAM" id="SSF57701">
    <property type="entry name" value="Zn2/Cys6 DNA-binding domain"/>
    <property type="match status" value="1"/>
</dbReference>
<dbReference type="InterPro" id="IPR036864">
    <property type="entry name" value="Zn2-C6_fun-type_DNA-bd_sf"/>
</dbReference>
<keyword evidence="6" id="KW-1185">Reference proteome</keyword>
<dbReference type="EMBL" id="MU002142">
    <property type="protein sequence ID" value="KAF2789372.1"/>
    <property type="molecule type" value="Genomic_DNA"/>
</dbReference>
<protein>
    <recommendedName>
        <fullName evidence="4">Zn(2)-C6 fungal-type domain-containing protein</fullName>
    </recommendedName>
</protein>
<evidence type="ECO:0000313" key="5">
    <source>
        <dbReference type="EMBL" id="KAF2789372.1"/>
    </source>
</evidence>
<dbReference type="PROSITE" id="PS50048">
    <property type="entry name" value="ZN2_CY6_FUNGAL_2"/>
    <property type="match status" value="1"/>
</dbReference>
<dbReference type="GO" id="GO:0000976">
    <property type="term" value="F:transcription cis-regulatory region binding"/>
    <property type="evidence" value="ECO:0007669"/>
    <property type="project" value="TreeGrafter"/>
</dbReference>
<organism evidence="5 6">
    <name type="scientific">Melanomma pulvis-pyrius CBS 109.77</name>
    <dbReference type="NCBI Taxonomy" id="1314802"/>
    <lineage>
        <taxon>Eukaryota</taxon>
        <taxon>Fungi</taxon>
        <taxon>Dikarya</taxon>
        <taxon>Ascomycota</taxon>
        <taxon>Pezizomycotina</taxon>
        <taxon>Dothideomycetes</taxon>
        <taxon>Pleosporomycetidae</taxon>
        <taxon>Pleosporales</taxon>
        <taxon>Melanommataceae</taxon>
        <taxon>Melanomma</taxon>
    </lineage>
</organism>
<dbReference type="PANTHER" id="PTHR37534:SF49">
    <property type="entry name" value="LYSINE BIOSYNTHESIS REGULATORY PROTEIN LYS14"/>
    <property type="match status" value="1"/>
</dbReference>
<gene>
    <name evidence="5" type="ORF">K505DRAFT_253473</name>
</gene>
<evidence type="ECO:0000256" key="2">
    <source>
        <dbReference type="ARBA" id="ARBA00023242"/>
    </source>
</evidence>
<feature type="region of interest" description="Disordered" evidence="3">
    <location>
        <begin position="106"/>
        <end position="137"/>
    </location>
</feature>
<dbReference type="Proteomes" id="UP000799757">
    <property type="component" value="Unassembled WGS sequence"/>
</dbReference>
<name>A0A6A6WZ50_9PLEO</name>
<evidence type="ECO:0000256" key="3">
    <source>
        <dbReference type="SAM" id="MobiDB-lite"/>
    </source>
</evidence>
<dbReference type="InterPro" id="IPR001138">
    <property type="entry name" value="Zn2Cys6_DnaBD"/>
</dbReference>
<dbReference type="GO" id="GO:0000981">
    <property type="term" value="F:DNA-binding transcription factor activity, RNA polymerase II-specific"/>
    <property type="evidence" value="ECO:0007669"/>
    <property type="project" value="InterPro"/>
</dbReference>
<accession>A0A6A6WZ50</accession>